<dbReference type="Pfam" id="PF02602">
    <property type="entry name" value="HEM4"/>
    <property type="match status" value="1"/>
</dbReference>
<gene>
    <name evidence="2" type="ORF">KN1_16810</name>
</gene>
<feature type="domain" description="Tetrapyrrole biosynthesis uroporphyrinogen III synthase" evidence="1">
    <location>
        <begin position="39"/>
        <end position="210"/>
    </location>
</feature>
<dbReference type="GeneID" id="66163402"/>
<dbReference type="KEGG" id="csty:KN1_16810"/>
<dbReference type="SUPFAM" id="SSF69618">
    <property type="entry name" value="HemD-like"/>
    <property type="match status" value="1"/>
</dbReference>
<dbReference type="Gene3D" id="3.40.50.10090">
    <property type="match status" value="2"/>
</dbReference>
<sequence length="220" mass="24968">MKVLLLRPEGSEIPYNSEIHIVNIPVLSPVCVDHILPINPEAIGFTSVNAVKCFKYFDKIRSNTRIYAVGPSTAKAIEKLYRDKGVRIPDTYTVDSMVKKILEDFKDQANIALVRSKVGYERDKGTYPNIVQIVDYDLIINHENLREVKELLSKCEYEFVVVTSSLIAKLVRDYIKECTKVISIGPSTTKALEGVNNIYEAKEHDMDGVFTLLKELLRDD</sequence>
<evidence type="ECO:0000313" key="3">
    <source>
        <dbReference type="Proteomes" id="UP000825123"/>
    </source>
</evidence>
<dbReference type="CDD" id="cd06578">
    <property type="entry name" value="HemD"/>
    <property type="match status" value="1"/>
</dbReference>
<dbReference type="InterPro" id="IPR003754">
    <property type="entry name" value="4pyrrol_synth_uPrphyn_synth"/>
</dbReference>
<reference evidence="2 3" key="1">
    <citation type="submission" date="2021-04" db="EMBL/GenBank/DDBJ databases">
        <title>Complete genome sequence of Stygiolobus sp. KN-1.</title>
        <authorList>
            <person name="Nakamura K."/>
            <person name="Sakai H."/>
            <person name="Kurosawa N."/>
        </authorList>
    </citation>
    <scope>NUCLEOTIDE SEQUENCE [LARGE SCALE GENOMIC DNA]</scope>
    <source>
        <strain evidence="2 3">KN-1</strain>
    </source>
</reference>
<dbReference type="Proteomes" id="UP000825123">
    <property type="component" value="Chromosome"/>
</dbReference>
<dbReference type="GO" id="GO:0004852">
    <property type="term" value="F:uroporphyrinogen-III synthase activity"/>
    <property type="evidence" value="ECO:0007669"/>
    <property type="project" value="InterPro"/>
</dbReference>
<protein>
    <recommendedName>
        <fullName evidence="1">Tetrapyrrole biosynthesis uroporphyrinogen III synthase domain-containing protein</fullName>
    </recommendedName>
</protein>
<name>A0A8D5U6U1_9CREN</name>
<evidence type="ECO:0000259" key="1">
    <source>
        <dbReference type="Pfam" id="PF02602"/>
    </source>
</evidence>
<dbReference type="RefSeq" id="WP_221286970.1">
    <property type="nucleotide sequence ID" value="NZ_AP024597.1"/>
</dbReference>
<dbReference type="GO" id="GO:0033014">
    <property type="term" value="P:tetrapyrrole biosynthetic process"/>
    <property type="evidence" value="ECO:0007669"/>
    <property type="project" value="InterPro"/>
</dbReference>
<dbReference type="AlphaFoldDB" id="A0A8D5U6U1"/>
<dbReference type="EMBL" id="AP024597">
    <property type="protein sequence ID" value="BCU70384.1"/>
    <property type="molecule type" value="Genomic_DNA"/>
</dbReference>
<accession>A0A8D5U6U1</accession>
<organism evidence="2 3">
    <name type="scientific">Stygiolobus caldivivus</name>
    <dbReference type="NCBI Taxonomy" id="2824673"/>
    <lineage>
        <taxon>Archaea</taxon>
        <taxon>Thermoproteota</taxon>
        <taxon>Thermoprotei</taxon>
        <taxon>Sulfolobales</taxon>
        <taxon>Sulfolobaceae</taxon>
        <taxon>Stygiolobus</taxon>
    </lineage>
</organism>
<keyword evidence="3" id="KW-1185">Reference proteome</keyword>
<proteinExistence type="predicted"/>
<evidence type="ECO:0000313" key="2">
    <source>
        <dbReference type="EMBL" id="BCU70384.1"/>
    </source>
</evidence>
<dbReference type="InterPro" id="IPR036108">
    <property type="entry name" value="4pyrrol_syn_uPrphyn_synt_sf"/>
</dbReference>